<proteinExistence type="predicted"/>
<dbReference type="InterPro" id="IPR001888">
    <property type="entry name" value="Transposase_1"/>
</dbReference>
<dbReference type="InterPro" id="IPR014352">
    <property type="entry name" value="FERM/acyl-CoA-bd_prot_sf"/>
</dbReference>
<name>A0ABQ8SM89_PERAM</name>
<dbReference type="Gene3D" id="1.20.80.10">
    <property type="match status" value="1"/>
</dbReference>
<dbReference type="CDD" id="cd14473">
    <property type="entry name" value="FERM_B-lobe"/>
    <property type="match status" value="1"/>
</dbReference>
<sequence length="661" mass="76454">MHNDFSDYLRDRTREEYIRGDYNINSEPQFDEVGPLYTVSQRFERDKPHLGASSVGYGTIGHDVDRDRDRDWDRSLHSHTSGSSDTTQQSKESSSAELQSDEQQSSQLVAAKPLKMCIYLMSRVVLHMDLEDGVNITVQELVQSVLQEEELGLPRVAASIFTLWMCSGLLELQLKPHHKPYEICRKWRTLVSQYSTASESRIERDEPVLSFQRNVFFSKRDEEKIKLLEKKMQSMEWHHPQLPRKKKFKTAPLQEVVVTVFWDCEGIILMDMMPRGATINSDAYIDTLNKLKKHFWQVQPGKNPAEMLLQHDNPCPHIVIQRDQKLLDLLYEEARYNILEGRYPCEVSHYIMLGGIQARIELGPYNPQVHTTQFFREQQCKFLPAHVSRSTWSWLRISGKNSPEVRLLEQFKRIPTSTPVRKLVRKYLEFCWSLPYYGKLMNDAKFDDNKEDKERNAWLILKSIKIFLGNHRSPEYRDAVETPAKLPGSWGAFFQGQVEQPVRGLTSLITHQDVPVLVAINAQGVYVIDDIQCTLLLGLKYEELSWDFAKPSQEDNPDCLPCLFLQFMVLENGTRVSKILQVFSKQAVMMDALISGFVEELKQKTAAYTDETDRPVYDTSTDSDDTQVPLTMVNRRELPQSCLSNKLSKLTLATFDEDGMY</sequence>
<dbReference type="InterPro" id="IPR057096">
    <property type="entry name" value="KRIT1_FRMD8_FERM_C"/>
</dbReference>
<dbReference type="Gene3D" id="2.30.29.30">
    <property type="entry name" value="Pleckstrin-homology domain (PH domain)/Phosphotyrosine-binding domain (PTB)"/>
    <property type="match status" value="1"/>
</dbReference>
<gene>
    <name evidence="3" type="ORF">ANN_23688</name>
</gene>
<feature type="compositionally biased region" description="Polar residues" evidence="1">
    <location>
        <begin position="78"/>
        <end position="91"/>
    </location>
</feature>
<organism evidence="3 4">
    <name type="scientific">Periplaneta americana</name>
    <name type="common">American cockroach</name>
    <name type="synonym">Blatta americana</name>
    <dbReference type="NCBI Taxonomy" id="6978"/>
    <lineage>
        <taxon>Eukaryota</taxon>
        <taxon>Metazoa</taxon>
        <taxon>Ecdysozoa</taxon>
        <taxon>Arthropoda</taxon>
        <taxon>Hexapoda</taxon>
        <taxon>Insecta</taxon>
        <taxon>Pterygota</taxon>
        <taxon>Neoptera</taxon>
        <taxon>Polyneoptera</taxon>
        <taxon>Dictyoptera</taxon>
        <taxon>Blattodea</taxon>
        <taxon>Blattoidea</taxon>
        <taxon>Blattidae</taxon>
        <taxon>Blattinae</taxon>
        <taxon>Periplaneta</taxon>
    </lineage>
</organism>
<dbReference type="InterPro" id="IPR035963">
    <property type="entry name" value="FERM_2"/>
</dbReference>
<protein>
    <recommendedName>
        <fullName evidence="2">Band 4.1 domain-containing protein</fullName>
    </recommendedName>
</protein>
<dbReference type="PANTHER" id="PTHR13283:SF10">
    <property type="entry name" value="FERM DOMAIN-CONTAINING PROTEIN 8"/>
    <property type="match status" value="1"/>
</dbReference>
<dbReference type="InterPro" id="IPR051594">
    <property type="entry name" value="KRIT1/FRMD8"/>
</dbReference>
<reference evidence="3 4" key="1">
    <citation type="journal article" date="2022" name="Allergy">
        <title>Genome assembly and annotation of Periplaneta americana reveal a comprehensive cockroach allergen profile.</title>
        <authorList>
            <person name="Wang L."/>
            <person name="Xiong Q."/>
            <person name="Saelim N."/>
            <person name="Wang L."/>
            <person name="Nong W."/>
            <person name="Wan A.T."/>
            <person name="Shi M."/>
            <person name="Liu X."/>
            <person name="Cao Q."/>
            <person name="Hui J.H.L."/>
            <person name="Sookrung N."/>
            <person name="Leung T.F."/>
            <person name="Tungtrongchitr A."/>
            <person name="Tsui S.K.W."/>
        </authorList>
    </citation>
    <scope>NUCLEOTIDE SEQUENCE [LARGE SCALE GENOMIC DNA]</scope>
    <source>
        <strain evidence="3">PWHHKU_190912</strain>
    </source>
</reference>
<dbReference type="PANTHER" id="PTHR13283">
    <property type="entry name" value="KREV INTERACTION TRAPPED 1-RELATED"/>
    <property type="match status" value="1"/>
</dbReference>
<accession>A0ABQ8SM89</accession>
<dbReference type="InterPro" id="IPR019749">
    <property type="entry name" value="Band_41_domain"/>
</dbReference>
<dbReference type="InterPro" id="IPR011993">
    <property type="entry name" value="PH-like_dom_sf"/>
</dbReference>
<dbReference type="InterPro" id="IPR019748">
    <property type="entry name" value="FERM_central"/>
</dbReference>
<dbReference type="SUPFAM" id="SSF47031">
    <property type="entry name" value="Second domain of FERM"/>
    <property type="match status" value="1"/>
</dbReference>
<dbReference type="EMBL" id="JAJSOF020000025">
    <property type="protein sequence ID" value="KAJ4435113.1"/>
    <property type="molecule type" value="Genomic_DNA"/>
</dbReference>
<feature type="region of interest" description="Disordered" evidence="1">
    <location>
        <begin position="44"/>
        <end position="104"/>
    </location>
</feature>
<dbReference type="Gene3D" id="3.10.20.90">
    <property type="entry name" value="Phosphatidylinositol 3-kinase Catalytic Subunit, Chain A, domain 1"/>
    <property type="match status" value="1"/>
</dbReference>
<dbReference type="Pfam" id="PF24522">
    <property type="entry name" value="KRIT1_FRMD8_FERM_C"/>
    <property type="match status" value="1"/>
</dbReference>
<evidence type="ECO:0000259" key="2">
    <source>
        <dbReference type="SMART" id="SM00295"/>
    </source>
</evidence>
<comment type="caution">
    <text evidence="3">The sequence shown here is derived from an EMBL/GenBank/DDBJ whole genome shotgun (WGS) entry which is preliminary data.</text>
</comment>
<dbReference type="Proteomes" id="UP001148838">
    <property type="component" value="Unassembled WGS sequence"/>
</dbReference>
<feature type="compositionally biased region" description="Basic and acidic residues" evidence="1">
    <location>
        <begin position="62"/>
        <end position="76"/>
    </location>
</feature>
<evidence type="ECO:0000313" key="3">
    <source>
        <dbReference type="EMBL" id="KAJ4435113.1"/>
    </source>
</evidence>
<feature type="compositionally biased region" description="Low complexity" evidence="1">
    <location>
        <begin position="92"/>
        <end position="104"/>
    </location>
</feature>
<dbReference type="SMART" id="SM00295">
    <property type="entry name" value="B41"/>
    <property type="match status" value="1"/>
</dbReference>
<dbReference type="Pfam" id="PF01359">
    <property type="entry name" value="Transposase_1"/>
    <property type="match status" value="1"/>
</dbReference>
<feature type="domain" description="Band 4.1" evidence="2">
    <location>
        <begin position="110"/>
        <end position="442"/>
    </location>
</feature>
<dbReference type="Pfam" id="PF00373">
    <property type="entry name" value="FERM_M"/>
    <property type="match status" value="1"/>
</dbReference>
<keyword evidence="4" id="KW-1185">Reference proteome</keyword>
<evidence type="ECO:0000256" key="1">
    <source>
        <dbReference type="SAM" id="MobiDB-lite"/>
    </source>
</evidence>
<evidence type="ECO:0000313" key="4">
    <source>
        <dbReference type="Proteomes" id="UP001148838"/>
    </source>
</evidence>